<dbReference type="SUPFAM" id="SSF46689">
    <property type="entry name" value="Homeodomain-like"/>
    <property type="match status" value="1"/>
</dbReference>
<evidence type="ECO:0000259" key="6">
    <source>
        <dbReference type="PROSITE" id="PS50977"/>
    </source>
</evidence>
<gene>
    <name evidence="7" type="ORF">APR03_001274</name>
</gene>
<accession>A0A9X2G1Y5</accession>
<dbReference type="SUPFAM" id="SSF48498">
    <property type="entry name" value="Tetracyclin repressor-like, C-terminal domain"/>
    <property type="match status" value="1"/>
</dbReference>
<protein>
    <submittedName>
        <fullName evidence="7">Transcriptional regulator, TetR family</fullName>
    </submittedName>
</protein>
<comment type="caution">
    <text evidence="7">The sequence shown here is derived from an EMBL/GenBank/DDBJ whole genome shotgun (WGS) entry which is preliminary data.</text>
</comment>
<proteinExistence type="predicted"/>
<evidence type="ECO:0000256" key="5">
    <source>
        <dbReference type="SAM" id="MobiDB-lite"/>
    </source>
</evidence>
<keyword evidence="1" id="KW-0805">Transcription regulation</keyword>
<evidence type="ECO:0000313" key="8">
    <source>
        <dbReference type="Proteomes" id="UP001139493"/>
    </source>
</evidence>
<feature type="region of interest" description="Disordered" evidence="5">
    <location>
        <begin position="188"/>
        <end position="215"/>
    </location>
</feature>
<dbReference type="InterPro" id="IPR050109">
    <property type="entry name" value="HTH-type_TetR-like_transc_reg"/>
</dbReference>
<dbReference type="Pfam" id="PF13305">
    <property type="entry name" value="TetR_C_33"/>
    <property type="match status" value="1"/>
</dbReference>
<dbReference type="AlphaFoldDB" id="A0A9X2G1Y5"/>
<evidence type="ECO:0000256" key="3">
    <source>
        <dbReference type="ARBA" id="ARBA00023163"/>
    </source>
</evidence>
<feature type="domain" description="HTH tetR-type" evidence="6">
    <location>
        <begin position="5"/>
        <end position="65"/>
    </location>
</feature>
<evidence type="ECO:0000256" key="2">
    <source>
        <dbReference type="ARBA" id="ARBA00023125"/>
    </source>
</evidence>
<evidence type="ECO:0000256" key="4">
    <source>
        <dbReference type="PROSITE-ProRule" id="PRU00335"/>
    </source>
</evidence>
<name>A0A9X2G1Y5_9MICO</name>
<dbReference type="PANTHER" id="PTHR30055:SF239">
    <property type="entry name" value="TRANSCRIPTIONAL REGULATORY PROTEIN"/>
    <property type="match status" value="1"/>
</dbReference>
<feature type="DNA-binding region" description="H-T-H motif" evidence="4">
    <location>
        <begin position="28"/>
        <end position="47"/>
    </location>
</feature>
<keyword evidence="2 4" id="KW-0238">DNA-binding</keyword>
<dbReference type="Pfam" id="PF00440">
    <property type="entry name" value="TetR_N"/>
    <property type="match status" value="1"/>
</dbReference>
<evidence type="ECO:0000256" key="1">
    <source>
        <dbReference type="ARBA" id="ARBA00023015"/>
    </source>
</evidence>
<dbReference type="GO" id="GO:0000976">
    <property type="term" value="F:transcription cis-regulatory region binding"/>
    <property type="evidence" value="ECO:0007669"/>
    <property type="project" value="TreeGrafter"/>
</dbReference>
<dbReference type="InterPro" id="IPR025996">
    <property type="entry name" value="MT1864/Rv1816-like_C"/>
</dbReference>
<sequence length="215" mass="22311">MSRAPLNPSTVVAEATALADESGLDAVTLSAVARRLGVRTPSLYFHVRDHAALLDGVSTVALADLTARVARAVAGRSGRAALAGLLQAHRAFAQDAPGRWQALQRRTGPDVAASDAARTLVELTDAVLRGYDLPPDERVHATRLLGATINGYLTLERVGSFDHREPGTDVSWDRAVDALDSLLRGWPAASAPATRPGTAPGTGPGTAPETGSTAP</sequence>
<keyword evidence="8" id="KW-1185">Reference proteome</keyword>
<dbReference type="InterPro" id="IPR036271">
    <property type="entry name" value="Tet_transcr_reg_TetR-rel_C_sf"/>
</dbReference>
<dbReference type="Gene3D" id="1.10.357.10">
    <property type="entry name" value="Tetracycline Repressor, domain 2"/>
    <property type="match status" value="1"/>
</dbReference>
<dbReference type="RefSeq" id="WP_253833791.1">
    <property type="nucleotide sequence ID" value="NZ_JAMTCS010000003.1"/>
</dbReference>
<organism evidence="7 8">
    <name type="scientific">Promicromonospora thailandica</name>
    <dbReference type="NCBI Taxonomy" id="765201"/>
    <lineage>
        <taxon>Bacteria</taxon>
        <taxon>Bacillati</taxon>
        <taxon>Actinomycetota</taxon>
        <taxon>Actinomycetes</taxon>
        <taxon>Micrococcales</taxon>
        <taxon>Promicromonosporaceae</taxon>
        <taxon>Promicromonospora</taxon>
    </lineage>
</organism>
<dbReference type="PANTHER" id="PTHR30055">
    <property type="entry name" value="HTH-TYPE TRANSCRIPTIONAL REGULATOR RUTR"/>
    <property type="match status" value="1"/>
</dbReference>
<reference evidence="7" key="1">
    <citation type="submission" date="2022-06" db="EMBL/GenBank/DDBJ databases">
        <title>Genomic Encyclopedia of Archaeal and Bacterial Type Strains, Phase II (KMG-II): from individual species to whole genera.</title>
        <authorList>
            <person name="Goeker M."/>
        </authorList>
    </citation>
    <scope>NUCLEOTIDE SEQUENCE</scope>
    <source>
        <strain evidence="7">DSM 26652</strain>
    </source>
</reference>
<dbReference type="InterPro" id="IPR001647">
    <property type="entry name" value="HTH_TetR"/>
</dbReference>
<dbReference type="Proteomes" id="UP001139493">
    <property type="component" value="Unassembled WGS sequence"/>
</dbReference>
<evidence type="ECO:0000313" key="7">
    <source>
        <dbReference type="EMBL" id="MCP2263938.1"/>
    </source>
</evidence>
<dbReference type="Gene3D" id="1.10.10.60">
    <property type="entry name" value="Homeodomain-like"/>
    <property type="match status" value="1"/>
</dbReference>
<dbReference type="GO" id="GO:0003700">
    <property type="term" value="F:DNA-binding transcription factor activity"/>
    <property type="evidence" value="ECO:0007669"/>
    <property type="project" value="TreeGrafter"/>
</dbReference>
<dbReference type="PROSITE" id="PS50977">
    <property type="entry name" value="HTH_TETR_2"/>
    <property type="match status" value="1"/>
</dbReference>
<keyword evidence="3" id="KW-0804">Transcription</keyword>
<dbReference type="EMBL" id="JAMTCS010000003">
    <property type="protein sequence ID" value="MCP2263938.1"/>
    <property type="molecule type" value="Genomic_DNA"/>
</dbReference>
<dbReference type="InterPro" id="IPR009057">
    <property type="entry name" value="Homeodomain-like_sf"/>
</dbReference>